<dbReference type="InterPro" id="IPR036188">
    <property type="entry name" value="FAD/NAD-bd_sf"/>
</dbReference>
<reference evidence="2 3" key="1">
    <citation type="submission" date="2020-08" db="EMBL/GenBank/DDBJ databases">
        <title>Sequencing the genomes of 1000 actinobacteria strains.</title>
        <authorList>
            <person name="Klenk H.-P."/>
        </authorList>
    </citation>
    <scope>NUCLEOTIDE SEQUENCE [LARGE SCALE GENOMIC DNA]</scope>
    <source>
        <strain evidence="2 3">DSM 45362</strain>
    </source>
</reference>
<dbReference type="Proteomes" id="UP000587527">
    <property type="component" value="Unassembled WGS sequence"/>
</dbReference>
<dbReference type="PANTHER" id="PTHR40254">
    <property type="entry name" value="BLR0577 PROTEIN"/>
    <property type="match status" value="1"/>
</dbReference>
<name>A0A841C0W5_9ACTN</name>
<feature type="domain" description="FAD-dependent urate hydroxylase HpyO/Asp monooxygenase CreE-like FAD/NAD(P)-binding" evidence="1">
    <location>
        <begin position="6"/>
        <end position="155"/>
    </location>
</feature>
<dbReference type="Pfam" id="PF13454">
    <property type="entry name" value="NAD_binding_9"/>
    <property type="match status" value="1"/>
</dbReference>
<dbReference type="Gene3D" id="3.50.50.60">
    <property type="entry name" value="FAD/NAD(P)-binding domain"/>
    <property type="match status" value="1"/>
</dbReference>
<organism evidence="2 3">
    <name type="scientific">Allocatelliglobosispora scoriae</name>
    <dbReference type="NCBI Taxonomy" id="643052"/>
    <lineage>
        <taxon>Bacteria</taxon>
        <taxon>Bacillati</taxon>
        <taxon>Actinomycetota</taxon>
        <taxon>Actinomycetes</taxon>
        <taxon>Micromonosporales</taxon>
        <taxon>Micromonosporaceae</taxon>
        <taxon>Allocatelliglobosispora</taxon>
    </lineage>
</organism>
<dbReference type="RefSeq" id="WP_184844960.1">
    <property type="nucleotide sequence ID" value="NZ_JACHMN010000003.1"/>
</dbReference>
<comment type="caution">
    <text evidence="2">The sequence shown here is derived from an EMBL/GenBank/DDBJ whole genome shotgun (WGS) entry which is preliminary data.</text>
</comment>
<dbReference type="SUPFAM" id="SSF51905">
    <property type="entry name" value="FAD/NAD(P)-binding domain"/>
    <property type="match status" value="2"/>
</dbReference>
<dbReference type="EMBL" id="JACHMN010000003">
    <property type="protein sequence ID" value="MBB5873575.1"/>
    <property type="molecule type" value="Genomic_DNA"/>
</dbReference>
<sequence>MIRIGIIGGGACGVMLTMQLIDRLAGGPEVQIHLMEQGDRLGAGVAYGTAEQVHILNMQAQTMSVHSDDPDHFVRWLAARRGTPATGTDLIDYVPRRLYGAYLRQCLEQKIATGTPTVTTHRCEVTGCTRVGRQWRLTAGIPLPDLDTVVLCLGDLPSGEYNRLAEHPAYAPTPWDGAFLDALPRDARVGILGTSLTAVDALAALDARGHTGPIACFSRRRGLPKVQPRILDTPDLKLVTRDTVERLALEEPGGISLSTMERLIRAELELALGGPAAWESIRRPDDADPLTALRADIHAAENNQVRWYEVLDAMSALTPIIWHRLSGSARQTMLAEFSTWSTYRHPMPLANAYRVERMLAAGILTVHTGISGIHPDHRGGFDVVRTGGRSAVDFLINATGTGYNPWVLPSELLHHLLLQGELVAHPLGGLDVDFGTLRVRRADSTLDDRMYLLGPLTRGVHFYTNSIETNRDNAQRLAADLVLRTGAR</sequence>
<evidence type="ECO:0000313" key="3">
    <source>
        <dbReference type="Proteomes" id="UP000587527"/>
    </source>
</evidence>
<gene>
    <name evidence="2" type="ORF">F4553_007009</name>
</gene>
<evidence type="ECO:0000313" key="2">
    <source>
        <dbReference type="EMBL" id="MBB5873575.1"/>
    </source>
</evidence>
<dbReference type="PANTHER" id="PTHR40254:SF1">
    <property type="entry name" value="BLR0577 PROTEIN"/>
    <property type="match status" value="1"/>
</dbReference>
<dbReference type="InterPro" id="IPR038732">
    <property type="entry name" value="HpyO/CreE_NAD-binding"/>
</dbReference>
<evidence type="ECO:0000259" key="1">
    <source>
        <dbReference type="Pfam" id="PF13454"/>
    </source>
</evidence>
<dbReference type="AlphaFoldDB" id="A0A841C0W5"/>
<protein>
    <submittedName>
        <fullName evidence="2">Putative NAD(P)/FAD-binding protein YdhS</fullName>
    </submittedName>
</protein>
<proteinExistence type="predicted"/>
<dbReference type="InterPro" id="IPR052189">
    <property type="entry name" value="L-asp_N-monooxygenase_NS-form"/>
</dbReference>
<keyword evidence="3" id="KW-1185">Reference proteome</keyword>
<accession>A0A841C0W5</accession>